<dbReference type="Proteomes" id="UP001165960">
    <property type="component" value="Unassembled WGS sequence"/>
</dbReference>
<protein>
    <submittedName>
        <fullName evidence="1">Uncharacterized protein</fullName>
    </submittedName>
</protein>
<keyword evidence="2" id="KW-1185">Reference proteome</keyword>
<name>A0ACC2S0S7_9FUNG</name>
<accession>A0ACC2S0S7</accession>
<evidence type="ECO:0000313" key="2">
    <source>
        <dbReference type="Proteomes" id="UP001165960"/>
    </source>
</evidence>
<organism evidence="1 2">
    <name type="scientific">Entomophthora muscae</name>
    <dbReference type="NCBI Taxonomy" id="34485"/>
    <lineage>
        <taxon>Eukaryota</taxon>
        <taxon>Fungi</taxon>
        <taxon>Fungi incertae sedis</taxon>
        <taxon>Zoopagomycota</taxon>
        <taxon>Entomophthoromycotina</taxon>
        <taxon>Entomophthoromycetes</taxon>
        <taxon>Entomophthorales</taxon>
        <taxon>Entomophthoraceae</taxon>
        <taxon>Entomophthora</taxon>
    </lineage>
</organism>
<proteinExistence type="predicted"/>
<reference evidence="1" key="1">
    <citation type="submission" date="2022-04" db="EMBL/GenBank/DDBJ databases">
        <title>Genome of the entomopathogenic fungus Entomophthora muscae.</title>
        <authorList>
            <person name="Elya C."/>
            <person name="Lovett B.R."/>
            <person name="Lee E."/>
            <person name="Macias A.M."/>
            <person name="Hajek A.E."/>
            <person name="De Bivort B.L."/>
            <person name="Kasson M.T."/>
            <person name="De Fine Licht H.H."/>
            <person name="Stajich J.E."/>
        </authorList>
    </citation>
    <scope>NUCLEOTIDE SEQUENCE</scope>
    <source>
        <strain evidence="1">Berkeley</strain>
    </source>
</reference>
<sequence length="80" mass="9214">MDAPLSTLKKHLRVKHGFGIRNPPSTMPSDNFVYFIPDQPHRRMDIESLLNPEATDQPNFRLNNCSFVDYRVIKCPSPSN</sequence>
<dbReference type="EMBL" id="QTSX02006163">
    <property type="protein sequence ID" value="KAJ9055916.1"/>
    <property type="molecule type" value="Genomic_DNA"/>
</dbReference>
<gene>
    <name evidence="1" type="ORF">DSO57_1038405</name>
</gene>
<evidence type="ECO:0000313" key="1">
    <source>
        <dbReference type="EMBL" id="KAJ9055916.1"/>
    </source>
</evidence>
<comment type="caution">
    <text evidence="1">The sequence shown here is derived from an EMBL/GenBank/DDBJ whole genome shotgun (WGS) entry which is preliminary data.</text>
</comment>